<organism evidence="1">
    <name type="scientific">Amphimedon queenslandica</name>
    <name type="common">Sponge</name>
    <dbReference type="NCBI Taxonomy" id="400682"/>
    <lineage>
        <taxon>Eukaryota</taxon>
        <taxon>Metazoa</taxon>
        <taxon>Porifera</taxon>
        <taxon>Demospongiae</taxon>
        <taxon>Heteroscleromorpha</taxon>
        <taxon>Haplosclerida</taxon>
        <taxon>Niphatidae</taxon>
        <taxon>Amphimedon</taxon>
    </lineage>
</organism>
<dbReference type="EnsemblMetazoa" id="Aqu2.1.36967_001">
    <property type="protein sequence ID" value="Aqu2.1.36967_001"/>
    <property type="gene ID" value="Aqu2.1.36967"/>
</dbReference>
<protein>
    <submittedName>
        <fullName evidence="1">Uncharacterized protein</fullName>
    </submittedName>
</protein>
<reference evidence="1" key="1">
    <citation type="submission" date="2017-05" db="UniProtKB">
        <authorList>
            <consortium name="EnsemblMetazoa"/>
        </authorList>
    </citation>
    <scope>IDENTIFICATION</scope>
</reference>
<sequence>MTTSTMASVMRGFHVYNDIHELSQDILPCIKESGNINDPYAVAMMNGNAVVGQVTRVISALCSKFLRKEVCLNVGSQDINAIQGIFYREV</sequence>
<name>A0A1X7VBQ8_AMPQE</name>
<evidence type="ECO:0000313" key="1">
    <source>
        <dbReference type="EnsemblMetazoa" id="Aqu2.1.36967_001"/>
    </source>
</evidence>
<dbReference type="AlphaFoldDB" id="A0A1X7VBQ8"/>
<accession>A0A1X7VBQ8</accession>
<dbReference type="InParanoid" id="A0A1X7VBQ8"/>
<proteinExistence type="predicted"/>